<keyword evidence="5" id="KW-0418">Kinase</keyword>
<protein>
    <recommendedName>
        <fullName evidence="1">non-specific serine/threonine protein kinase</fullName>
        <ecNumber evidence="1">2.7.11.1</ecNumber>
    </recommendedName>
</protein>
<dbReference type="SMART" id="SM00220">
    <property type="entry name" value="S_TKc"/>
    <property type="match status" value="1"/>
</dbReference>
<name>A0A2S4PYT3_9PEZI</name>
<evidence type="ECO:0000256" key="2">
    <source>
        <dbReference type="ARBA" id="ARBA00022527"/>
    </source>
</evidence>
<dbReference type="InterPro" id="IPR000719">
    <property type="entry name" value="Prot_kinase_dom"/>
</dbReference>
<evidence type="ECO:0000256" key="6">
    <source>
        <dbReference type="ARBA" id="ARBA00022840"/>
    </source>
</evidence>
<reference evidence="11 12" key="1">
    <citation type="submission" date="2017-10" db="EMBL/GenBank/DDBJ databases">
        <title>Development of genomic resources for the powdery mildew, Erysiphe pulchra.</title>
        <authorList>
            <person name="Wadl P.A."/>
            <person name="Mack B.M."/>
            <person name="Moore G."/>
            <person name="Beltz S.B."/>
        </authorList>
    </citation>
    <scope>NUCLEOTIDE SEQUENCE [LARGE SCALE GENOMIC DNA]</scope>
    <source>
        <strain evidence="11">Cflorida</strain>
    </source>
</reference>
<dbReference type="STRING" id="225359.A0A2S4PYT3"/>
<evidence type="ECO:0000256" key="7">
    <source>
        <dbReference type="ARBA" id="ARBA00047899"/>
    </source>
</evidence>
<organism evidence="11 12">
    <name type="scientific">Erysiphe pulchra</name>
    <dbReference type="NCBI Taxonomy" id="225359"/>
    <lineage>
        <taxon>Eukaryota</taxon>
        <taxon>Fungi</taxon>
        <taxon>Dikarya</taxon>
        <taxon>Ascomycota</taxon>
        <taxon>Pezizomycotina</taxon>
        <taxon>Leotiomycetes</taxon>
        <taxon>Erysiphales</taxon>
        <taxon>Erysiphaceae</taxon>
        <taxon>Erysiphe</taxon>
    </lineage>
</organism>
<evidence type="ECO:0000256" key="1">
    <source>
        <dbReference type="ARBA" id="ARBA00012513"/>
    </source>
</evidence>
<dbReference type="GO" id="GO:0004674">
    <property type="term" value="F:protein serine/threonine kinase activity"/>
    <property type="evidence" value="ECO:0007669"/>
    <property type="project" value="UniProtKB-KW"/>
</dbReference>
<dbReference type="InterPro" id="IPR050236">
    <property type="entry name" value="Ser_Thr_kinase_AGC"/>
</dbReference>
<dbReference type="Gene3D" id="1.10.510.10">
    <property type="entry name" value="Transferase(Phosphotransferase) domain 1"/>
    <property type="match status" value="2"/>
</dbReference>
<keyword evidence="3" id="KW-0808">Transferase</keyword>
<evidence type="ECO:0000256" key="3">
    <source>
        <dbReference type="ARBA" id="ARBA00022679"/>
    </source>
</evidence>
<evidence type="ECO:0000259" key="9">
    <source>
        <dbReference type="PROSITE" id="PS50011"/>
    </source>
</evidence>
<dbReference type="Pfam" id="PF00069">
    <property type="entry name" value="Pkinase"/>
    <property type="match status" value="1"/>
</dbReference>
<dbReference type="GO" id="GO:0035556">
    <property type="term" value="P:intracellular signal transduction"/>
    <property type="evidence" value="ECO:0007669"/>
    <property type="project" value="TreeGrafter"/>
</dbReference>
<dbReference type="Proteomes" id="UP000237438">
    <property type="component" value="Unassembled WGS sequence"/>
</dbReference>
<feature type="domain" description="AGC-kinase C-terminal" evidence="10">
    <location>
        <begin position="657"/>
        <end position="737"/>
    </location>
</feature>
<dbReference type="InterPro" id="IPR000961">
    <property type="entry name" value="AGC-kinase_C"/>
</dbReference>
<feature type="domain" description="Protein kinase" evidence="9">
    <location>
        <begin position="303"/>
        <end position="662"/>
    </location>
</feature>
<evidence type="ECO:0000313" key="12">
    <source>
        <dbReference type="Proteomes" id="UP000237438"/>
    </source>
</evidence>
<dbReference type="Gene3D" id="3.30.200.20">
    <property type="entry name" value="Phosphorylase Kinase, domain 1"/>
    <property type="match status" value="2"/>
</dbReference>
<evidence type="ECO:0000256" key="8">
    <source>
        <dbReference type="ARBA" id="ARBA00048679"/>
    </source>
</evidence>
<evidence type="ECO:0000256" key="4">
    <source>
        <dbReference type="ARBA" id="ARBA00022741"/>
    </source>
</evidence>
<dbReference type="PANTHER" id="PTHR24356:SF400">
    <property type="entry name" value="SERINE_THREONINE-PROTEIN KINASE CBK1"/>
    <property type="match status" value="1"/>
</dbReference>
<dbReference type="PROSITE" id="PS51285">
    <property type="entry name" value="AGC_KINASE_CTER"/>
    <property type="match status" value="1"/>
</dbReference>
<keyword evidence="12" id="KW-1185">Reference proteome</keyword>
<accession>A0A2S4PYT3</accession>
<dbReference type="SUPFAM" id="SSF56112">
    <property type="entry name" value="Protein kinase-like (PK-like)"/>
    <property type="match status" value="1"/>
</dbReference>
<dbReference type="PANTHER" id="PTHR24356">
    <property type="entry name" value="SERINE/THREONINE-PROTEIN KINASE"/>
    <property type="match status" value="1"/>
</dbReference>
<comment type="catalytic activity">
    <reaction evidence="8">
        <text>L-seryl-[protein] + ATP = O-phospho-L-seryl-[protein] + ADP + H(+)</text>
        <dbReference type="Rhea" id="RHEA:17989"/>
        <dbReference type="Rhea" id="RHEA-COMP:9863"/>
        <dbReference type="Rhea" id="RHEA-COMP:11604"/>
        <dbReference type="ChEBI" id="CHEBI:15378"/>
        <dbReference type="ChEBI" id="CHEBI:29999"/>
        <dbReference type="ChEBI" id="CHEBI:30616"/>
        <dbReference type="ChEBI" id="CHEBI:83421"/>
        <dbReference type="ChEBI" id="CHEBI:456216"/>
        <dbReference type="EC" id="2.7.11.1"/>
    </reaction>
</comment>
<sequence>MSHAHNKPGPLHHSKYCGDYGLVEQSWTEMEVGNTFEYGLKPSRLRRRRSKFLSILRILTSSVSNSSFSDSTIISPPGISSGRNYIISSTFVKNQLDPTIVHRTHSKDRLSIFSLENEEEEFIQDILPLTSTDSGSNSPQLSIISQRVSSSYRRASFGLKLSMKVDRSYYPFPGNNFYMARSVVGEGSSRECLLAPIKEDANLEVKKADSLPSFITVEKVALTKIYLERYYENLHSCHITSRLARHNQVELFLLQNQGMNESEKKEIRQSLIRNESVHLRQSRVMKSRRLSSIKEHDVVSSSYEVMKILGKGSFGVVRLVRPKSNDSNGFEPNKINSPKEREVFAMKVIRKSNMLLNSQEGHIHAERDFFVAAEGSRWVVPLIASFQDKDNLYLVMDYMSGGDFLGLLIRENILSEPVSKWYIAEMILCIEEAHNLHWIHRDIKPDNFLISASGHLKISDFGLAFDGHWSHNQSYFNNHRYSLIKKLGLNVDGDSIDRIEGNTVPAELKSAQVMVSGKEHHEVGTIVSTSNGDDLNWRNKNSNRSSACSVVGTSQYMAPEVCLFGETPFIADDGGRYQTKMNILNHKSEFKIPQRPVVSRKCQDLLRSIIQEKETRLCSRKYCSKEKIGNDKQIQDLASHYVYPNDAEEIKAHKWFHDIPWERMHLTKPPVVPKLKSIEDTRYFDEEGSVSDFSESVNEVSHTQEENSSILEPFSQEIQKLARGYLESAHDSNKLKEIEKDIDQLAIPDTHKQYLKKVVKLYGKKEKKRPRDIILRDKMIGPTALEIRKEGAFHGYSYCRFNPGQ</sequence>
<proteinExistence type="predicted"/>
<evidence type="ECO:0000256" key="5">
    <source>
        <dbReference type="ARBA" id="ARBA00022777"/>
    </source>
</evidence>
<dbReference type="GO" id="GO:0005524">
    <property type="term" value="F:ATP binding"/>
    <property type="evidence" value="ECO:0007669"/>
    <property type="project" value="UniProtKB-KW"/>
</dbReference>
<keyword evidence="2" id="KW-0723">Serine/threonine-protein kinase</keyword>
<dbReference type="AlphaFoldDB" id="A0A2S4PYT3"/>
<dbReference type="PROSITE" id="PS50011">
    <property type="entry name" value="PROTEIN_KINASE_DOM"/>
    <property type="match status" value="1"/>
</dbReference>
<gene>
    <name evidence="11" type="ORF">EPUL_001679</name>
</gene>
<evidence type="ECO:0000259" key="10">
    <source>
        <dbReference type="PROSITE" id="PS51285"/>
    </source>
</evidence>
<evidence type="ECO:0000313" key="11">
    <source>
        <dbReference type="EMBL" id="POS87209.1"/>
    </source>
</evidence>
<comment type="caution">
    <text evidence="11">The sequence shown here is derived from an EMBL/GenBank/DDBJ whole genome shotgun (WGS) entry which is preliminary data.</text>
</comment>
<dbReference type="InterPro" id="IPR011009">
    <property type="entry name" value="Kinase-like_dom_sf"/>
</dbReference>
<dbReference type="OrthoDB" id="3638488at2759"/>
<comment type="catalytic activity">
    <reaction evidence="7">
        <text>L-threonyl-[protein] + ATP = O-phospho-L-threonyl-[protein] + ADP + H(+)</text>
        <dbReference type="Rhea" id="RHEA:46608"/>
        <dbReference type="Rhea" id="RHEA-COMP:11060"/>
        <dbReference type="Rhea" id="RHEA-COMP:11605"/>
        <dbReference type="ChEBI" id="CHEBI:15378"/>
        <dbReference type="ChEBI" id="CHEBI:30013"/>
        <dbReference type="ChEBI" id="CHEBI:30616"/>
        <dbReference type="ChEBI" id="CHEBI:61977"/>
        <dbReference type="ChEBI" id="CHEBI:456216"/>
        <dbReference type="EC" id="2.7.11.1"/>
    </reaction>
</comment>
<dbReference type="EMBL" id="PEDP01000172">
    <property type="protein sequence ID" value="POS87209.1"/>
    <property type="molecule type" value="Genomic_DNA"/>
</dbReference>
<keyword evidence="4" id="KW-0547">Nucleotide-binding</keyword>
<keyword evidence="6" id="KW-0067">ATP-binding</keyword>
<dbReference type="EC" id="2.7.11.1" evidence="1"/>